<evidence type="ECO:0000313" key="3">
    <source>
        <dbReference type="Proteomes" id="UP001589867"/>
    </source>
</evidence>
<proteinExistence type="predicted"/>
<evidence type="ECO:0008006" key="4">
    <source>
        <dbReference type="Google" id="ProtNLM"/>
    </source>
</evidence>
<protein>
    <recommendedName>
        <fullName evidence="4">DUF4386 family protein</fullName>
    </recommendedName>
</protein>
<comment type="caution">
    <text evidence="2">The sequence shown here is derived from an EMBL/GenBank/DDBJ whole genome shotgun (WGS) entry which is preliminary data.</text>
</comment>
<dbReference type="EMBL" id="JBHLUH010000083">
    <property type="protein sequence ID" value="MFC0533422.1"/>
    <property type="molecule type" value="Genomic_DNA"/>
</dbReference>
<feature type="transmembrane region" description="Helical" evidence="1">
    <location>
        <begin position="46"/>
        <end position="66"/>
    </location>
</feature>
<feature type="transmembrane region" description="Helical" evidence="1">
    <location>
        <begin position="78"/>
        <end position="100"/>
    </location>
</feature>
<name>A0ABV6MFE2_9ACTN</name>
<reference evidence="2 3" key="1">
    <citation type="submission" date="2024-09" db="EMBL/GenBank/DDBJ databases">
        <authorList>
            <person name="Sun Q."/>
            <person name="Mori K."/>
        </authorList>
    </citation>
    <scope>NUCLEOTIDE SEQUENCE [LARGE SCALE GENOMIC DNA]</scope>
    <source>
        <strain evidence="2 3">TBRC 3947</strain>
    </source>
</reference>
<evidence type="ECO:0000256" key="1">
    <source>
        <dbReference type="SAM" id="Phobius"/>
    </source>
</evidence>
<sequence>MDSRERPSPLLGFWASIAFLVTTAAYLVALVVMMATGGDDPAVEPWATVFNVLNLVAPLIGVPIWCSAHLLAPARARAYTLSACVFAAGWAASVTINRFIGMTLVPQSTRSGDTQGLEWFLTYSWPSATRAIEMLGWGVFFALSCLFLAAAFTRAGLERAIAITLALIGVLSFIGATIGLAIDSETLMGTIAPIGWGAGPAVAAALLAIWFHRQPRAVINLPNASATATEPATAQP</sequence>
<feature type="transmembrane region" description="Helical" evidence="1">
    <location>
        <begin position="134"/>
        <end position="153"/>
    </location>
</feature>
<gene>
    <name evidence="2" type="ORF">ACFFIA_38040</name>
</gene>
<feature type="transmembrane region" description="Helical" evidence="1">
    <location>
        <begin position="160"/>
        <end position="182"/>
    </location>
</feature>
<organism evidence="2 3">
    <name type="scientific">Phytohabitans kaempferiae</name>
    <dbReference type="NCBI Taxonomy" id="1620943"/>
    <lineage>
        <taxon>Bacteria</taxon>
        <taxon>Bacillati</taxon>
        <taxon>Actinomycetota</taxon>
        <taxon>Actinomycetes</taxon>
        <taxon>Micromonosporales</taxon>
        <taxon>Micromonosporaceae</taxon>
    </lineage>
</organism>
<accession>A0ABV6MFE2</accession>
<feature type="transmembrane region" description="Helical" evidence="1">
    <location>
        <begin position="12"/>
        <end position="34"/>
    </location>
</feature>
<feature type="transmembrane region" description="Helical" evidence="1">
    <location>
        <begin position="194"/>
        <end position="211"/>
    </location>
</feature>
<keyword evidence="3" id="KW-1185">Reference proteome</keyword>
<keyword evidence="1" id="KW-1133">Transmembrane helix</keyword>
<keyword evidence="1" id="KW-0472">Membrane</keyword>
<dbReference type="Proteomes" id="UP001589867">
    <property type="component" value="Unassembled WGS sequence"/>
</dbReference>
<dbReference type="RefSeq" id="WP_377261002.1">
    <property type="nucleotide sequence ID" value="NZ_JBHLUH010000083.1"/>
</dbReference>
<keyword evidence="1" id="KW-0812">Transmembrane</keyword>
<evidence type="ECO:0000313" key="2">
    <source>
        <dbReference type="EMBL" id="MFC0533422.1"/>
    </source>
</evidence>